<evidence type="ECO:0000256" key="4">
    <source>
        <dbReference type="ARBA" id="ARBA00022525"/>
    </source>
</evidence>
<comment type="similarity">
    <text evidence="3 10">Belongs to the glycosyl hydrolase 75 family.</text>
</comment>
<comment type="catalytic activity">
    <reaction evidence="1 10">
        <text>Endohydrolysis of beta-(1-&gt;4)-linkages between D-glucosamine residues in a partly acetylated chitosan.</text>
        <dbReference type="EC" id="3.2.1.132"/>
    </reaction>
</comment>
<dbReference type="Proteomes" id="UP000469559">
    <property type="component" value="Unassembled WGS sequence"/>
</dbReference>
<keyword evidence="13" id="KW-1185">Reference proteome</keyword>
<dbReference type="EC" id="3.2.1.132" evidence="10"/>
<feature type="compositionally biased region" description="Basic and acidic residues" evidence="11">
    <location>
        <begin position="10"/>
        <end position="23"/>
    </location>
</feature>
<sequence>MADMDIDCDGVQHGKGDDGRCESSGDTQSRTSFEDTVASYNKAFVHPYHWRIVHLNGDLLFGNSVNGNAGHDETDILYIAFTGKEAVLGRIAGSGTAPSSSNSTPPVTTLKRSTKSEGSTGIKSSSAGTSTSTGTCSWPGHCAGAATCMLE</sequence>
<comment type="subcellular location">
    <subcellularLocation>
        <location evidence="2 10">Secreted</location>
    </subcellularLocation>
</comment>
<dbReference type="InterPro" id="IPR009939">
    <property type="entry name" value="Chitosanase_fungal"/>
</dbReference>
<dbReference type="GO" id="GO:0016977">
    <property type="term" value="F:chitosanase activity"/>
    <property type="evidence" value="ECO:0007669"/>
    <property type="project" value="UniProtKB-EC"/>
</dbReference>
<evidence type="ECO:0000256" key="7">
    <source>
        <dbReference type="ARBA" id="ARBA00023277"/>
    </source>
</evidence>
<organism evidence="12 13">
    <name type="scientific">Lachnellula arida</name>
    <dbReference type="NCBI Taxonomy" id="1316785"/>
    <lineage>
        <taxon>Eukaryota</taxon>
        <taxon>Fungi</taxon>
        <taxon>Dikarya</taxon>
        <taxon>Ascomycota</taxon>
        <taxon>Pezizomycotina</taxon>
        <taxon>Leotiomycetes</taxon>
        <taxon>Helotiales</taxon>
        <taxon>Lachnaceae</taxon>
        <taxon>Lachnellula</taxon>
    </lineage>
</organism>
<feature type="region of interest" description="Disordered" evidence="11">
    <location>
        <begin position="92"/>
        <end position="135"/>
    </location>
</feature>
<dbReference type="PANTHER" id="PTHR42061:SF6">
    <property type="entry name" value="ENDO-CHITOSANASE"/>
    <property type="match status" value="1"/>
</dbReference>
<keyword evidence="9 10" id="KW-0624">Polysaccharide degradation</keyword>
<evidence type="ECO:0000256" key="9">
    <source>
        <dbReference type="ARBA" id="ARBA00023326"/>
    </source>
</evidence>
<name>A0A8T9BLA9_9HELO</name>
<feature type="compositionally biased region" description="Low complexity" evidence="11">
    <location>
        <begin position="118"/>
        <end position="135"/>
    </location>
</feature>
<dbReference type="Pfam" id="PF07335">
    <property type="entry name" value="Glyco_hydro_75"/>
    <property type="match status" value="2"/>
</dbReference>
<keyword evidence="6 10" id="KW-0378">Hydrolase</keyword>
<evidence type="ECO:0000256" key="3">
    <source>
        <dbReference type="ARBA" id="ARBA00007799"/>
    </source>
</evidence>
<keyword evidence="4" id="KW-0964">Secreted</keyword>
<accession>A0A8T9BLA9</accession>
<reference evidence="12 13" key="1">
    <citation type="submission" date="2018-05" db="EMBL/GenBank/DDBJ databases">
        <title>Whole genome sequencing for identification of molecular markers to develop diagnostic detection tools for the regulated plant pathogen Lachnellula willkommii.</title>
        <authorList>
            <person name="Giroux E."/>
            <person name="Bilodeau G."/>
        </authorList>
    </citation>
    <scope>NUCLEOTIDE SEQUENCE [LARGE SCALE GENOMIC DNA]</scope>
    <source>
        <strain evidence="12 13">CBS 203.66</strain>
    </source>
</reference>
<keyword evidence="8 10" id="KW-0326">Glycosidase</keyword>
<dbReference type="PANTHER" id="PTHR42061">
    <property type="entry name" value="ENDO-CHITOSANASE"/>
    <property type="match status" value="1"/>
</dbReference>
<evidence type="ECO:0000256" key="10">
    <source>
        <dbReference type="RuleBase" id="RU361208"/>
    </source>
</evidence>
<protein>
    <recommendedName>
        <fullName evidence="10">Endo-chitosanase</fullName>
        <ecNumber evidence="10">3.2.1.132</ecNumber>
    </recommendedName>
</protein>
<keyword evidence="7" id="KW-0119">Carbohydrate metabolism</keyword>
<evidence type="ECO:0000256" key="5">
    <source>
        <dbReference type="ARBA" id="ARBA00022729"/>
    </source>
</evidence>
<feature type="compositionally biased region" description="Low complexity" evidence="11">
    <location>
        <begin position="94"/>
        <end position="109"/>
    </location>
</feature>
<dbReference type="GO" id="GO:0005576">
    <property type="term" value="C:extracellular region"/>
    <property type="evidence" value="ECO:0007669"/>
    <property type="project" value="UniProtKB-SubCell"/>
</dbReference>
<feature type="region of interest" description="Disordered" evidence="11">
    <location>
        <begin position="1"/>
        <end position="32"/>
    </location>
</feature>
<comment type="caution">
    <text evidence="12">The sequence shown here is derived from an EMBL/GenBank/DDBJ whole genome shotgun (WGS) entry which is preliminary data.</text>
</comment>
<evidence type="ECO:0000256" key="11">
    <source>
        <dbReference type="SAM" id="MobiDB-lite"/>
    </source>
</evidence>
<evidence type="ECO:0000256" key="2">
    <source>
        <dbReference type="ARBA" id="ARBA00004613"/>
    </source>
</evidence>
<dbReference type="EMBL" id="QGMF01000042">
    <property type="protein sequence ID" value="TVY20717.1"/>
    <property type="molecule type" value="Genomic_DNA"/>
</dbReference>
<dbReference type="AlphaFoldDB" id="A0A8T9BLA9"/>
<proteinExistence type="inferred from homology"/>
<evidence type="ECO:0000313" key="12">
    <source>
        <dbReference type="EMBL" id="TVY20717.1"/>
    </source>
</evidence>
<dbReference type="GO" id="GO:0000272">
    <property type="term" value="P:polysaccharide catabolic process"/>
    <property type="evidence" value="ECO:0007669"/>
    <property type="project" value="UniProtKB-KW"/>
</dbReference>
<evidence type="ECO:0000256" key="8">
    <source>
        <dbReference type="ARBA" id="ARBA00023295"/>
    </source>
</evidence>
<evidence type="ECO:0000256" key="6">
    <source>
        <dbReference type="ARBA" id="ARBA00022801"/>
    </source>
</evidence>
<comment type="function">
    <text evidence="10">Chitosanase catalyzing the endo-type cleavage of chitosan, the deacylated form of chitin. Chitosanase may be crucial in the degradation of the deacetylated portion of chitin in the fungal cell wall.</text>
</comment>
<gene>
    <name evidence="12" type="primary">csnC</name>
    <name evidence="12" type="ORF">LARI1_G000979</name>
</gene>
<evidence type="ECO:0000256" key="1">
    <source>
        <dbReference type="ARBA" id="ARBA00000405"/>
    </source>
</evidence>
<dbReference type="OrthoDB" id="4756206at2759"/>
<keyword evidence="5" id="KW-0732">Signal</keyword>
<evidence type="ECO:0000313" key="13">
    <source>
        <dbReference type="Proteomes" id="UP000469559"/>
    </source>
</evidence>